<evidence type="ECO:0000259" key="1">
    <source>
        <dbReference type="Pfam" id="PF13358"/>
    </source>
</evidence>
<dbReference type="Pfam" id="PF13358">
    <property type="entry name" value="DDE_3"/>
    <property type="match status" value="1"/>
</dbReference>
<evidence type="ECO:0000313" key="3">
    <source>
        <dbReference type="Proteomes" id="UP000195442"/>
    </source>
</evidence>
<dbReference type="AlphaFoldDB" id="A0A1R4H465"/>
<accession>A0A1R4H465</accession>
<dbReference type="RefSeq" id="WP_087146359.1">
    <property type="nucleotide sequence ID" value="NZ_FUKJ01000113.1"/>
</dbReference>
<dbReference type="GO" id="GO:0003676">
    <property type="term" value="F:nucleic acid binding"/>
    <property type="evidence" value="ECO:0007669"/>
    <property type="project" value="InterPro"/>
</dbReference>
<feature type="domain" description="Tc1-like transposase DDE" evidence="1">
    <location>
        <begin position="4"/>
        <end position="44"/>
    </location>
</feature>
<dbReference type="Gene3D" id="3.30.420.10">
    <property type="entry name" value="Ribonuclease H-like superfamily/Ribonuclease H"/>
    <property type="match status" value="1"/>
</dbReference>
<name>A0A1R4H465_9GAMM</name>
<reference evidence="3" key="1">
    <citation type="submission" date="2017-02" db="EMBL/GenBank/DDBJ databases">
        <authorList>
            <person name="Daims H."/>
        </authorList>
    </citation>
    <scope>NUCLEOTIDE SEQUENCE [LARGE SCALE GENOMIC DNA]</scope>
</reference>
<dbReference type="InterPro" id="IPR036397">
    <property type="entry name" value="RNaseH_sf"/>
</dbReference>
<dbReference type="InterPro" id="IPR038717">
    <property type="entry name" value="Tc1-like_DDE_dom"/>
</dbReference>
<dbReference type="OrthoDB" id="129174at2"/>
<evidence type="ECO:0000313" key="2">
    <source>
        <dbReference type="EMBL" id="SJM91045.1"/>
    </source>
</evidence>
<dbReference type="EMBL" id="FUKJ01000113">
    <property type="protein sequence ID" value="SJM91045.1"/>
    <property type="molecule type" value="Genomic_DNA"/>
</dbReference>
<dbReference type="Proteomes" id="UP000195442">
    <property type="component" value="Unassembled WGS sequence"/>
</dbReference>
<sequence length="77" mass="9130">MNVDRLTIERLPAFSPDYNPIEKLWKNTKKDSTHLKYFKTFEDLHTSVINTFKNYMQDAGKILCVMKKMREDFAIAV</sequence>
<protein>
    <recommendedName>
        <fullName evidence="1">Tc1-like transposase DDE domain-containing protein</fullName>
    </recommendedName>
</protein>
<proteinExistence type="predicted"/>
<keyword evidence="3" id="KW-1185">Reference proteome</keyword>
<gene>
    <name evidence="2" type="ORF">CRENPOLYSF2_200004</name>
</gene>
<organism evidence="2 3">
    <name type="scientific">Crenothrix polyspora</name>
    <dbReference type="NCBI Taxonomy" id="360316"/>
    <lineage>
        <taxon>Bacteria</taxon>
        <taxon>Pseudomonadati</taxon>
        <taxon>Pseudomonadota</taxon>
        <taxon>Gammaproteobacteria</taxon>
        <taxon>Methylococcales</taxon>
        <taxon>Crenotrichaceae</taxon>
        <taxon>Crenothrix</taxon>
    </lineage>
</organism>